<organism evidence="12 13">
    <name type="scientific">Ambrosiozyma monospora</name>
    <name type="common">Yeast</name>
    <name type="synonym">Endomycopsis monosporus</name>
    <dbReference type="NCBI Taxonomy" id="43982"/>
    <lineage>
        <taxon>Eukaryota</taxon>
        <taxon>Fungi</taxon>
        <taxon>Dikarya</taxon>
        <taxon>Ascomycota</taxon>
        <taxon>Saccharomycotina</taxon>
        <taxon>Pichiomycetes</taxon>
        <taxon>Pichiales</taxon>
        <taxon>Pichiaceae</taxon>
        <taxon>Ambrosiozyma</taxon>
    </lineage>
</organism>
<dbReference type="Pfam" id="PF08118">
    <property type="entry name" value="MDM31_MDM32"/>
    <property type="match status" value="1"/>
</dbReference>
<evidence type="ECO:0000256" key="10">
    <source>
        <dbReference type="SAM" id="MobiDB-lite"/>
    </source>
</evidence>
<evidence type="ECO:0000256" key="4">
    <source>
        <dbReference type="ARBA" id="ARBA00022792"/>
    </source>
</evidence>
<dbReference type="AlphaFoldDB" id="A0A9W6YZA6"/>
<comment type="subcellular location">
    <subcellularLocation>
        <location evidence="1">Mitochondrion inner membrane</location>
    </subcellularLocation>
</comment>
<feature type="compositionally biased region" description="Polar residues" evidence="10">
    <location>
        <begin position="107"/>
        <end position="121"/>
    </location>
</feature>
<evidence type="ECO:0000256" key="8">
    <source>
        <dbReference type="ARBA" id="ARBA00023136"/>
    </source>
</evidence>
<evidence type="ECO:0000313" key="12">
    <source>
        <dbReference type="EMBL" id="GMG35731.1"/>
    </source>
</evidence>
<gene>
    <name evidence="12" type="ORF">Amon01_000457100</name>
</gene>
<keyword evidence="3 11" id="KW-0812">Transmembrane</keyword>
<feature type="compositionally biased region" description="Polar residues" evidence="10">
    <location>
        <begin position="148"/>
        <end position="173"/>
    </location>
</feature>
<dbReference type="PANTHER" id="PTHR31068">
    <property type="entry name" value="MITOCHONDRIAL DISTRIBUTION AND MORPHOLOGY PROTEIN 31"/>
    <property type="match status" value="1"/>
</dbReference>
<comment type="similarity">
    <text evidence="2">Belongs to the MDM31/MDM32 family.</text>
</comment>
<evidence type="ECO:0000256" key="1">
    <source>
        <dbReference type="ARBA" id="ARBA00004273"/>
    </source>
</evidence>
<feature type="region of interest" description="Disordered" evidence="10">
    <location>
        <begin position="104"/>
        <end position="202"/>
    </location>
</feature>
<feature type="transmembrane region" description="Helical" evidence="11">
    <location>
        <begin position="210"/>
        <end position="228"/>
    </location>
</feature>
<dbReference type="GO" id="GO:0007005">
    <property type="term" value="P:mitochondrion organization"/>
    <property type="evidence" value="ECO:0007669"/>
    <property type="project" value="InterPro"/>
</dbReference>
<dbReference type="GO" id="GO:0000001">
    <property type="term" value="P:mitochondrion inheritance"/>
    <property type="evidence" value="ECO:0007669"/>
    <property type="project" value="InterPro"/>
</dbReference>
<evidence type="ECO:0000256" key="7">
    <source>
        <dbReference type="ARBA" id="ARBA00023128"/>
    </source>
</evidence>
<feature type="compositionally biased region" description="Basic and acidic residues" evidence="10">
    <location>
        <begin position="178"/>
        <end position="196"/>
    </location>
</feature>
<keyword evidence="13" id="KW-1185">Reference proteome</keyword>
<keyword evidence="5" id="KW-0809">Transit peptide</keyword>
<comment type="caution">
    <text evidence="12">The sequence shown here is derived from an EMBL/GenBank/DDBJ whole genome shotgun (WGS) entry which is preliminary data.</text>
</comment>
<name>A0A9W6YZA6_AMBMO</name>
<keyword evidence="8 11" id="KW-0472">Membrane</keyword>
<evidence type="ECO:0000256" key="11">
    <source>
        <dbReference type="SAM" id="Phobius"/>
    </source>
</evidence>
<evidence type="ECO:0000256" key="6">
    <source>
        <dbReference type="ARBA" id="ARBA00022989"/>
    </source>
</evidence>
<protein>
    <submittedName>
        <fullName evidence="12">Unnamed protein product</fullName>
    </submittedName>
</protein>
<dbReference type="EMBL" id="BSXU01002246">
    <property type="protein sequence ID" value="GMG35731.1"/>
    <property type="molecule type" value="Genomic_DNA"/>
</dbReference>
<dbReference type="GO" id="GO:0005743">
    <property type="term" value="C:mitochondrial inner membrane"/>
    <property type="evidence" value="ECO:0007669"/>
    <property type="project" value="UniProtKB-SubCell"/>
</dbReference>
<dbReference type="Proteomes" id="UP001165063">
    <property type="component" value="Unassembled WGS sequence"/>
</dbReference>
<evidence type="ECO:0000256" key="5">
    <source>
        <dbReference type="ARBA" id="ARBA00022946"/>
    </source>
</evidence>
<dbReference type="OrthoDB" id="17678at2759"/>
<keyword evidence="4" id="KW-0999">Mitochondrion inner membrane</keyword>
<sequence>MSSLPKRLLGGCKYSPGNFNGFKCSRVTTNSCITRTKQPYRINCLINSRLIYTAVITTTNTHHLRNTIDLKNRIPSHQCLIKSRAGTSFIRDYSHDNHPWKHHDYNKTSTDSSQTVDNGSRFNDGYQRNKEKVSQKVKNEPESKSKFDNSSTIYKHQEEGQSFLTRSTHQSEQIGEDQITKNDNTEYGEKNYKSTDDSTSNRSNIVGKKLSQWIHIVSTFFSNVKYWLIKSKRPFNTDDFSAFISWLLAGNIALMFIGTTTFFSLVLFTFNTVVAQEWVAEQVGNFITKNSKLTVTFESAIVPGWKDSKIQFKNCFVSRRPRNQQFFKKRGDDTTTQLKLDEVNKDSIEFDDGNYTQFDLTIEEVNISLSFSKWLSGKGIIKECSLKGLRGLVDRTHVHWLPGDKATNYKNISSPGDWEIENLKMEDVLFTMMNPNGFKTFQVSIYNAEVPIFRKNWLMFDMLNSKHISGCYDGSLFTINRIQRVDDFKEEMKINNEVKLINKNKNNNDVSVNDGKPRDDRNLSFDTLLQDDNFNKVTRCRIDNLKIEHLNGGMQGPFGWIHRG</sequence>
<feature type="compositionally biased region" description="Basic and acidic residues" evidence="10">
    <location>
        <begin position="127"/>
        <end position="147"/>
    </location>
</feature>
<dbReference type="PANTHER" id="PTHR31068:SF0">
    <property type="entry name" value="MITOCHONDRIAL DISTRIBUTION AND MORPHOLOGY PROTEIN 31"/>
    <property type="match status" value="1"/>
</dbReference>
<proteinExistence type="inferred from homology"/>
<feature type="transmembrane region" description="Helical" evidence="11">
    <location>
        <begin position="240"/>
        <end position="268"/>
    </location>
</feature>
<keyword evidence="6 11" id="KW-1133">Transmembrane helix</keyword>
<comment type="function">
    <text evidence="9">Involved in the organization of the mitochondrial membranes and the global structure of the mitochondria. Also required for mitochondrial distribution and mobility as well as for the maintenance of mitochondrial DNA nucleoids structures.</text>
</comment>
<accession>A0A9W6YZA6</accession>
<reference evidence="12" key="1">
    <citation type="submission" date="2023-04" db="EMBL/GenBank/DDBJ databases">
        <title>Ambrosiozyma monospora NBRC 1965.</title>
        <authorList>
            <person name="Ichikawa N."/>
            <person name="Sato H."/>
            <person name="Tonouchi N."/>
        </authorList>
    </citation>
    <scope>NUCLEOTIDE SEQUENCE</scope>
    <source>
        <strain evidence="12">NBRC 1965</strain>
    </source>
</reference>
<evidence type="ECO:0000256" key="3">
    <source>
        <dbReference type="ARBA" id="ARBA00022692"/>
    </source>
</evidence>
<keyword evidence="7" id="KW-0496">Mitochondrion</keyword>
<dbReference type="InterPro" id="IPR012571">
    <property type="entry name" value="Mdm31/Mdm32"/>
</dbReference>
<evidence type="ECO:0000256" key="9">
    <source>
        <dbReference type="ARBA" id="ARBA00025191"/>
    </source>
</evidence>
<evidence type="ECO:0000256" key="2">
    <source>
        <dbReference type="ARBA" id="ARBA00005687"/>
    </source>
</evidence>
<evidence type="ECO:0000313" key="13">
    <source>
        <dbReference type="Proteomes" id="UP001165063"/>
    </source>
</evidence>